<keyword evidence="10" id="KW-1185">Reference proteome</keyword>
<evidence type="ECO:0000256" key="1">
    <source>
        <dbReference type="ARBA" id="ARBA00004651"/>
    </source>
</evidence>
<proteinExistence type="inferred from homology"/>
<dbReference type="PROSITE" id="PS50928">
    <property type="entry name" value="ABC_TM1"/>
    <property type="match status" value="2"/>
</dbReference>
<feature type="transmembrane region" description="Helical" evidence="7">
    <location>
        <begin position="153"/>
        <end position="176"/>
    </location>
</feature>
<evidence type="ECO:0000313" key="10">
    <source>
        <dbReference type="Proteomes" id="UP000184600"/>
    </source>
</evidence>
<name>A0A1M7YZ67_9VIBR</name>
<dbReference type="InterPro" id="IPR035906">
    <property type="entry name" value="MetI-like_sf"/>
</dbReference>
<feature type="transmembrane region" description="Helical" evidence="7">
    <location>
        <begin position="188"/>
        <end position="207"/>
    </location>
</feature>
<evidence type="ECO:0000256" key="6">
    <source>
        <dbReference type="ARBA" id="ARBA00023136"/>
    </source>
</evidence>
<dbReference type="PANTHER" id="PTHR43163:SF3">
    <property type="entry name" value="PEPTIDE ABC TRANSPORTER PERMEASE PROTEIN"/>
    <property type="match status" value="1"/>
</dbReference>
<keyword evidence="2 7" id="KW-0813">Transport</keyword>
<feature type="domain" description="ABC transmembrane type-1" evidence="8">
    <location>
        <begin position="109"/>
        <end position="306"/>
    </location>
</feature>
<feature type="transmembrane region" description="Helical" evidence="7">
    <location>
        <begin position="20"/>
        <end position="40"/>
    </location>
</feature>
<evidence type="ECO:0000256" key="7">
    <source>
        <dbReference type="RuleBase" id="RU363032"/>
    </source>
</evidence>
<dbReference type="GO" id="GO:0005886">
    <property type="term" value="C:plasma membrane"/>
    <property type="evidence" value="ECO:0007669"/>
    <property type="project" value="UniProtKB-SubCell"/>
</dbReference>
<reference evidence="10" key="1">
    <citation type="submission" date="2016-12" db="EMBL/GenBank/DDBJ databases">
        <authorList>
            <person name="Rodrigo-Torres L."/>
            <person name="Arahal R.D."/>
            <person name="Lucena T."/>
        </authorList>
    </citation>
    <scope>NUCLEOTIDE SEQUENCE [LARGE SCALE GENOMIC DNA]</scope>
</reference>
<comment type="similarity">
    <text evidence="7">Belongs to the binding-protein-dependent transport system permease family.</text>
</comment>
<feature type="transmembrane region" description="Helical" evidence="7">
    <location>
        <begin position="454"/>
        <end position="474"/>
    </location>
</feature>
<protein>
    <submittedName>
        <fullName evidence="9">Glutathione transport system permease protein GsiC</fullName>
    </submittedName>
</protein>
<keyword evidence="5 7" id="KW-1133">Transmembrane helix</keyword>
<dbReference type="Gene3D" id="1.10.3720.10">
    <property type="entry name" value="MetI-like"/>
    <property type="match status" value="2"/>
</dbReference>
<evidence type="ECO:0000259" key="8">
    <source>
        <dbReference type="PROSITE" id="PS50928"/>
    </source>
</evidence>
<dbReference type="AlphaFoldDB" id="A0A1M7YZ67"/>
<feature type="transmembrane region" description="Helical" evidence="7">
    <location>
        <begin position="340"/>
        <end position="358"/>
    </location>
</feature>
<dbReference type="CDD" id="cd06261">
    <property type="entry name" value="TM_PBP2"/>
    <property type="match status" value="1"/>
</dbReference>
<evidence type="ECO:0000313" key="9">
    <source>
        <dbReference type="EMBL" id="SHO57941.1"/>
    </source>
</evidence>
<keyword evidence="3" id="KW-1003">Cell membrane</keyword>
<evidence type="ECO:0000256" key="4">
    <source>
        <dbReference type="ARBA" id="ARBA00022692"/>
    </source>
</evidence>
<keyword evidence="4 7" id="KW-0812">Transmembrane</keyword>
<dbReference type="InterPro" id="IPR000515">
    <property type="entry name" value="MetI-like"/>
</dbReference>
<feature type="transmembrane region" description="Helical" evidence="7">
    <location>
        <begin position="558"/>
        <end position="576"/>
    </location>
</feature>
<dbReference type="EMBL" id="FRFG01000049">
    <property type="protein sequence ID" value="SHO57941.1"/>
    <property type="molecule type" value="Genomic_DNA"/>
</dbReference>
<comment type="subcellular location">
    <subcellularLocation>
        <location evidence="1 7">Cell membrane</location>
        <topology evidence="1 7">Multi-pass membrane protein</topology>
    </subcellularLocation>
</comment>
<sequence>MVFPVYMRSGLNACMPWLSRIVALSAVIILVGLMPDIAGIDPAQAILRARAGANQLLTAEALQSIRDDLQLDRSAYERLLEWLRLALQGDFGISWVDGSPVMKSIQHTAKTSLLLMMSALGMTFVLCTVSVFYTVNRWQKNRLDNNHNSLSSVLVSLPEYVVAALLILLFSIWLGWFPPFGWRGVQNLWLPSFALALPASGLFSRLLSDSLKRVLNEPWVITWLSSNVSKFQILRFALWRALSNLIPQIAMIVIGLTGGAVAVEQVFSIPGIGRLILGAAKSQDLPVLQAGLLVLLVFSILISSVSILLQRWLLGHSVSSGKLISSHSTFRFTKNKTKRAVSGAIFVLLACCVAWALLRDPYLIQYSRLAPPGFVAPFGADAVGRDLLARVGGGMLSTLKMGLLATFLCFVIGLLLGFFSRFSQGLIEITKGIPYIIAGLLVAGLTGMNPDSALIAIVLVSWAPLAAHCSSLLVEARAQPYTHLAPTWGTKHWRVLRYYLLPYVLPPLIRHVLLRLPVITLSLTSLSFIGLGVKPPEPEWGLLIAENLPYIERAPQGVLLPILGLVLVSIAVNLMFDD</sequence>
<dbReference type="Proteomes" id="UP000184600">
    <property type="component" value="Unassembled WGS sequence"/>
</dbReference>
<evidence type="ECO:0000256" key="5">
    <source>
        <dbReference type="ARBA" id="ARBA00022989"/>
    </source>
</evidence>
<feature type="domain" description="ABC transmembrane type-1" evidence="8">
    <location>
        <begin position="391"/>
        <end position="576"/>
    </location>
</feature>
<feature type="transmembrane region" description="Helical" evidence="7">
    <location>
        <begin position="432"/>
        <end position="448"/>
    </location>
</feature>
<feature type="transmembrane region" description="Helical" evidence="7">
    <location>
        <begin position="112"/>
        <end position="133"/>
    </location>
</feature>
<evidence type="ECO:0000256" key="2">
    <source>
        <dbReference type="ARBA" id="ARBA00022448"/>
    </source>
</evidence>
<feature type="transmembrane region" description="Helical" evidence="7">
    <location>
        <begin position="287"/>
        <end position="309"/>
    </location>
</feature>
<feature type="transmembrane region" description="Helical" evidence="7">
    <location>
        <begin position="401"/>
        <end position="420"/>
    </location>
</feature>
<feature type="transmembrane region" description="Helical" evidence="7">
    <location>
        <begin position="245"/>
        <end position="267"/>
    </location>
</feature>
<dbReference type="SUPFAM" id="SSF161098">
    <property type="entry name" value="MetI-like"/>
    <property type="match status" value="2"/>
</dbReference>
<dbReference type="PANTHER" id="PTHR43163">
    <property type="entry name" value="DIPEPTIDE TRANSPORT SYSTEM PERMEASE PROTEIN DPPB-RELATED"/>
    <property type="match status" value="1"/>
</dbReference>
<organism evidence="9 10">
    <name type="scientific">Vibrio quintilis</name>
    <dbReference type="NCBI Taxonomy" id="1117707"/>
    <lineage>
        <taxon>Bacteria</taxon>
        <taxon>Pseudomonadati</taxon>
        <taxon>Pseudomonadota</taxon>
        <taxon>Gammaproteobacteria</taxon>
        <taxon>Vibrionales</taxon>
        <taxon>Vibrionaceae</taxon>
        <taxon>Vibrio</taxon>
    </lineage>
</organism>
<dbReference type="GO" id="GO:0055085">
    <property type="term" value="P:transmembrane transport"/>
    <property type="evidence" value="ECO:0007669"/>
    <property type="project" value="InterPro"/>
</dbReference>
<keyword evidence="6 7" id="KW-0472">Membrane</keyword>
<dbReference type="Pfam" id="PF00528">
    <property type="entry name" value="BPD_transp_1"/>
    <property type="match status" value="2"/>
</dbReference>
<evidence type="ECO:0000256" key="3">
    <source>
        <dbReference type="ARBA" id="ARBA00022475"/>
    </source>
</evidence>
<accession>A0A1M7YZ67</accession>
<dbReference type="STRING" id="1117707.VQ7734_03711"/>
<dbReference type="OrthoDB" id="8480309at2"/>
<gene>
    <name evidence="9" type="primary">gsiC_4</name>
    <name evidence="9" type="ORF">VQ7734_03711</name>
</gene>